<accession>A0A2W7IWH6</accession>
<dbReference type="GO" id="GO:0016788">
    <property type="term" value="F:hydrolase activity, acting on ester bonds"/>
    <property type="evidence" value="ECO:0007669"/>
    <property type="project" value="InterPro"/>
</dbReference>
<gene>
    <name evidence="3" type="ORF">C8P66_11769</name>
</gene>
<evidence type="ECO:0000313" key="3">
    <source>
        <dbReference type="EMBL" id="PZW43043.1"/>
    </source>
</evidence>
<dbReference type="OrthoDB" id="9795018at2"/>
<keyword evidence="2" id="KW-0378">Hydrolase</keyword>
<name>A0A2W7IWH6_9PROT</name>
<dbReference type="Gene3D" id="3.20.20.140">
    <property type="entry name" value="Metal-dependent hydrolases"/>
    <property type="match status" value="2"/>
</dbReference>
<dbReference type="PROSITE" id="PS01322">
    <property type="entry name" value="PHOSPHOTRIESTERASE_1"/>
    <property type="match status" value="1"/>
</dbReference>
<evidence type="ECO:0000313" key="4">
    <source>
        <dbReference type="Proteomes" id="UP000249688"/>
    </source>
</evidence>
<evidence type="ECO:0000256" key="2">
    <source>
        <dbReference type="ARBA" id="ARBA00022801"/>
    </source>
</evidence>
<reference evidence="3 4" key="1">
    <citation type="submission" date="2018-06" db="EMBL/GenBank/DDBJ databases">
        <title>Genomic Encyclopedia of Archaeal and Bacterial Type Strains, Phase II (KMG-II): from individual species to whole genera.</title>
        <authorList>
            <person name="Goeker M."/>
        </authorList>
    </citation>
    <scope>NUCLEOTIDE SEQUENCE [LARGE SCALE GENOMIC DNA]</scope>
    <source>
        <strain evidence="3 4">DSM 24525</strain>
    </source>
</reference>
<dbReference type="Pfam" id="PF02126">
    <property type="entry name" value="PTE"/>
    <property type="match status" value="1"/>
</dbReference>
<dbReference type="Proteomes" id="UP000249688">
    <property type="component" value="Unassembled WGS sequence"/>
</dbReference>
<organism evidence="3 4">
    <name type="scientific">Humitalea rosea</name>
    <dbReference type="NCBI Taxonomy" id="990373"/>
    <lineage>
        <taxon>Bacteria</taxon>
        <taxon>Pseudomonadati</taxon>
        <taxon>Pseudomonadota</taxon>
        <taxon>Alphaproteobacteria</taxon>
        <taxon>Acetobacterales</taxon>
        <taxon>Roseomonadaceae</taxon>
        <taxon>Humitalea</taxon>
    </lineage>
</organism>
<comment type="caution">
    <text evidence="3">The sequence shown here is derived from an EMBL/GenBank/DDBJ whole genome shotgun (WGS) entry which is preliminary data.</text>
</comment>
<protein>
    <submittedName>
        <fullName evidence="3">Phosphotriesterase family protein</fullName>
    </submittedName>
</protein>
<evidence type="ECO:0000256" key="1">
    <source>
        <dbReference type="ARBA" id="ARBA00022723"/>
    </source>
</evidence>
<dbReference type="InterPro" id="IPR017947">
    <property type="entry name" value="AryldialkylPase_Zn-BS"/>
</dbReference>
<dbReference type="EMBL" id="QKYU01000017">
    <property type="protein sequence ID" value="PZW43043.1"/>
    <property type="molecule type" value="Genomic_DNA"/>
</dbReference>
<dbReference type="PANTHER" id="PTHR10819">
    <property type="entry name" value="PHOSPHOTRIESTERASE-RELATED"/>
    <property type="match status" value="1"/>
</dbReference>
<sequence length="125" mass="13345">MTETPRPGGRIQTVPGPIAPEALGVTLMHEHLLCDITPPALRGAPGLDTPITLHSRYDIDYGRRPHAGKPRMLDRQPAVAEVSRRAGLIGEIGCSETWTAQEQRVMAGAVLAQQETGAALTIHPG</sequence>
<dbReference type="InterPro" id="IPR032466">
    <property type="entry name" value="Metal_Hydrolase"/>
</dbReference>
<dbReference type="RefSeq" id="WP_111399137.1">
    <property type="nucleotide sequence ID" value="NZ_QKYU01000017.1"/>
</dbReference>
<dbReference type="AlphaFoldDB" id="A0A2W7IWH6"/>
<dbReference type="SUPFAM" id="SSF51556">
    <property type="entry name" value="Metallo-dependent hydrolases"/>
    <property type="match status" value="1"/>
</dbReference>
<dbReference type="PANTHER" id="PTHR10819:SF3">
    <property type="entry name" value="PHOSPHOTRIESTERASE-RELATED PROTEIN"/>
    <property type="match status" value="1"/>
</dbReference>
<dbReference type="GO" id="GO:0008270">
    <property type="term" value="F:zinc ion binding"/>
    <property type="evidence" value="ECO:0007669"/>
    <property type="project" value="InterPro"/>
</dbReference>
<dbReference type="InterPro" id="IPR001559">
    <property type="entry name" value="Phosphotriesterase"/>
</dbReference>
<keyword evidence="4" id="KW-1185">Reference proteome</keyword>
<keyword evidence="1" id="KW-0479">Metal-binding</keyword>
<proteinExistence type="predicted"/>